<feature type="transmembrane region" description="Helical" evidence="1">
    <location>
        <begin position="56"/>
        <end position="75"/>
    </location>
</feature>
<dbReference type="AlphaFoldDB" id="A0A8H5C790"/>
<keyword evidence="1" id="KW-0812">Transmembrane</keyword>
<accession>A0A8H5C790</accession>
<evidence type="ECO:0000313" key="3">
    <source>
        <dbReference type="Proteomes" id="UP000541558"/>
    </source>
</evidence>
<keyword evidence="1" id="KW-1133">Transmembrane helix</keyword>
<organism evidence="2 3">
    <name type="scientific">Ephemerocybe angulata</name>
    <dbReference type="NCBI Taxonomy" id="980116"/>
    <lineage>
        <taxon>Eukaryota</taxon>
        <taxon>Fungi</taxon>
        <taxon>Dikarya</taxon>
        <taxon>Basidiomycota</taxon>
        <taxon>Agaricomycotina</taxon>
        <taxon>Agaricomycetes</taxon>
        <taxon>Agaricomycetidae</taxon>
        <taxon>Agaricales</taxon>
        <taxon>Agaricineae</taxon>
        <taxon>Psathyrellaceae</taxon>
        <taxon>Ephemerocybe</taxon>
    </lineage>
</organism>
<keyword evidence="1" id="KW-0472">Membrane</keyword>
<dbReference type="Proteomes" id="UP000541558">
    <property type="component" value="Unassembled WGS sequence"/>
</dbReference>
<name>A0A8H5C790_9AGAR</name>
<evidence type="ECO:0000313" key="2">
    <source>
        <dbReference type="EMBL" id="KAF5336439.1"/>
    </source>
</evidence>
<comment type="caution">
    <text evidence="2">The sequence shown here is derived from an EMBL/GenBank/DDBJ whole genome shotgun (WGS) entry which is preliminary data.</text>
</comment>
<protein>
    <submittedName>
        <fullName evidence="2">Uncharacterized protein</fullName>
    </submittedName>
</protein>
<keyword evidence="3" id="KW-1185">Reference proteome</keyword>
<proteinExistence type="predicted"/>
<dbReference type="EMBL" id="JAACJK010000058">
    <property type="protein sequence ID" value="KAF5336439.1"/>
    <property type="molecule type" value="Genomic_DNA"/>
</dbReference>
<sequence length="80" mass="8995">MPPYSKTSRPSQVNRDGARLWQGAHHFTMGNVHTVVADNYHYHSHGQDNRVFESTMLAAGVALLAFIAYVLSNLYECICK</sequence>
<reference evidence="2 3" key="1">
    <citation type="journal article" date="2020" name="ISME J.">
        <title>Uncovering the hidden diversity of litter-decomposition mechanisms in mushroom-forming fungi.</title>
        <authorList>
            <person name="Floudas D."/>
            <person name="Bentzer J."/>
            <person name="Ahren D."/>
            <person name="Johansson T."/>
            <person name="Persson P."/>
            <person name="Tunlid A."/>
        </authorList>
    </citation>
    <scope>NUCLEOTIDE SEQUENCE [LARGE SCALE GENOMIC DNA]</scope>
    <source>
        <strain evidence="2 3">CBS 175.51</strain>
    </source>
</reference>
<dbReference type="OrthoDB" id="10338730at2759"/>
<evidence type="ECO:0000256" key="1">
    <source>
        <dbReference type="SAM" id="Phobius"/>
    </source>
</evidence>
<gene>
    <name evidence="2" type="ORF">D9611_006609</name>
</gene>